<protein>
    <submittedName>
        <fullName evidence="6">ParB/RepB/Spo0J family partition protein</fullName>
    </submittedName>
</protein>
<dbReference type="EMBL" id="CP039381">
    <property type="protein sequence ID" value="QCT06728.1"/>
    <property type="molecule type" value="Genomic_DNA"/>
</dbReference>
<keyword evidence="3" id="KW-0159">Chromosome partition</keyword>
<dbReference type="NCBIfam" id="TIGR00180">
    <property type="entry name" value="parB_part"/>
    <property type="match status" value="1"/>
</dbReference>
<name>A0A4P8Y0N9_9FIRM</name>
<dbReference type="Gene3D" id="3.90.1530.30">
    <property type="match status" value="1"/>
</dbReference>
<dbReference type="InterPro" id="IPR036086">
    <property type="entry name" value="ParB/Sulfiredoxin_sf"/>
</dbReference>
<keyword evidence="4" id="KW-0238">DNA-binding</keyword>
<dbReference type="InterPro" id="IPR050336">
    <property type="entry name" value="Chromosome_partition/occlusion"/>
</dbReference>
<feature type="domain" description="ParB-like N-terminal" evidence="5">
    <location>
        <begin position="27"/>
        <end position="117"/>
    </location>
</feature>
<comment type="subcellular location">
    <subcellularLocation>
        <location evidence="1">Cytoplasm</location>
        <location evidence="1">Nucleoid</location>
    </subcellularLocation>
</comment>
<evidence type="ECO:0000313" key="7">
    <source>
        <dbReference type="Proteomes" id="UP000301475"/>
    </source>
</evidence>
<dbReference type="InterPro" id="IPR041468">
    <property type="entry name" value="HTH_ParB/Spo0J"/>
</dbReference>
<dbReference type="InterPro" id="IPR003115">
    <property type="entry name" value="ParB_N"/>
</dbReference>
<dbReference type="Gene3D" id="1.10.10.2830">
    <property type="match status" value="1"/>
</dbReference>
<reference evidence="6 7" key="1">
    <citation type="submission" date="2019-04" db="EMBL/GenBank/DDBJ databases">
        <authorList>
            <person name="Embree M."/>
            <person name="Gaffney J.R."/>
        </authorList>
    </citation>
    <scope>NUCLEOTIDE SEQUENCE [LARGE SCALE GENOMIC DNA]</scope>
    <source>
        <strain evidence="6 7">JE7A12</strain>
    </source>
</reference>
<dbReference type="SUPFAM" id="SSF109709">
    <property type="entry name" value="KorB DNA-binding domain-like"/>
    <property type="match status" value="1"/>
</dbReference>
<evidence type="ECO:0000259" key="5">
    <source>
        <dbReference type="SMART" id="SM00470"/>
    </source>
</evidence>
<dbReference type="FunFam" id="1.10.10.2830:FF:000001">
    <property type="entry name" value="Chromosome partitioning protein ParB"/>
    <property type="match status" value="1"/>
</dbReference>
<evidence type="ECO:0000256" key="4">
    <source>
        <dbReference type="ARBA" id="ARBA00023125"/>
    </source>
</evidence>
<gene>
    <name evidence="6" type="ORF">E5Z56_04810</name>
</gene>
<dbReference type="GO" id="GO:0009295">
    <property type="term" value="C:nucleoid"/>
    <property type="evidence" value="ECO:0007669"/>
    <property type="project" value="UniProtKB-SubCell"/>
</dbReference>
<dbReference type="CDD" id="cd16393">
    <property type="entry name" value="SPO0J_N"/>
    <property type="match status" value="1"/>
</dbReference>
<evidence type="ECO:0000256" key="3">
    <source>
        <dbReference type="ARBA" id="ARBA00022829"/>
    </source>
</evidence>
<sequence>MAKKSGLGKGLSAIFMENESEDQNNTVTLNISEIEPNKDQPRMDFDDESLAELAESISKHGILQPLLVRPLLYGGYQIVAGERRYRASRMAGLTEVPVVIRELDDKETMEIALIENLQRENLTPVEEAKGYKTLMDTYGFTQEQVSESVGKSRSAVANSLRLLNLPEEVLILLADGRISSGHARALLSLENVADMITISQEILDKDLSVRQTEKITQNLKKEKKEPPKKEEKPNFFKEVELALNENLGRKVSVSKKSKGKGGTITLEFYSQDDLIEIANKLEVKE</sequence>
<evidence type="ECO:0000313" key="6">
    <source>
        <dbReference type="EMBL" id="QCT06728.1"/>
    </source>
</evidence>
<dbReference type="GO" id="GO:0045881">
    <property type="term" value="P:positive regulation of sporulation resulting in formation of a cellular spore"/>
    <property type="evidence" value="ECO:0007669"/>
    <property type="project" value="TreeGrafter"/>
</dbReference>
<evidence type="ECO:0000256" key="1">
    <source>
        <dbReference type="ARBA" id="ARBA00004453"/>
    </source>
</evidence>
<dbReference type="Pfam" id="PF17762">
    <property type="entry name" value="HTH_ParB"/>
    <property type="match status" value="1"/>
</dbReference>
<keyword evidence="7" id="KW-1185">Reference proteome</keyword>
<dbReference type="Proteomes" id="UP000301475">
    <property type="component" value="Chromosome"/>
</dbReference>
<dbReference type="Pfam" id="PF02195">
    <property type="entry name" value="ParB_N"/>
    <property type="match status" value="1"/>
</dbReference>
<dbReference type="SUPFAM" id="SSF110849">
    <property type="entry name" value="ParB/Sulfiredoxin"/>
    <property type="match status" value="1"/>
</dbReference>
<dbReference type="InterPro" id="IPR004437">
    <property type="entry name" value="ParB/RepB/Spo0J"/>
</dbReference>
<dbReference type="PANTHER" id="PTHR33375">
    <property type="entry name" value="CHROMOSOME-PARTITIONING PROTEIN PARB-RELATED"/>
    <property type="match status" value="1"/>
</dbReference>
<dbReference type="GO" id="GO:0007059">
    <property type="term" value="P:chromosome segregation"/>
    <property type="evidence" value="ECO:0007669"/>
    <property type="project" value="UniProtKB-KW"/>
</dbReference>
<dbReference type="SMART" id="SM00470">
    <property type="entry name" value="ParB"/>
    <property type="match status" value="1"/>
</dbReference>
<proteinExistence type="inferred from homology"/>
<dbReference type="AlphaFoldDB" id="A0A4P8Y0N9"/>
<dbReference type="FunFam" id="3.90.1530.30:FF:000001">
    <property type="entry name" value="Chromosome partitioning protein ParB"/>
    <property type="match status" value="1"/>
</dbReference>
<dbReference type="PANTHER" id="PTHR33375:SF1">
    <property type="entry name" value="CHROMOSOME-PARTITIONING PROTEIN PARB-RELATED"/>
    <property type="match status" value="1"/>
</dbReference>
<organism evidence="6 7">
    <name type="scientific">Ruminococcus bovis</name>
    <dbReference type="NCBI Taxonomy" id="2564099"/>
    <lineage>
        <taxon>Bacteria</taxon>
        <taxon>Bacillati</taxon>
        <taxon>Bacillota</taxon>
        <taxon>Clostridia</taxon>
        <taxon>Eubacteriales</taxon>
        <taxon>Oscillospiraceae</taxon>
        <taxon>Ruminococcus</taxon>
    </lineage>
</organism>
<dbReference type="GO" id="GO:0003677">
    <property type="term" value="F:DNA binding"/>
    <property type="evidence" value="ECO:0007669"/>
    <property type="project" value="UniProtKB-KW"/>
</dbReference>
<dbReference type="GO" id="GO:0005694">
    <property type="term" value="C:chromosome"/>
    <property type="evidence" value="ECO:0007669"/>
    <property type="project" value="TreeGrafter"/>
</dbReference>
<evidence type="ECO:0000256" key="2">
    <source>
        <dbReference type="ARBA" id="ARBA00006295"/>
    </source>
</evidence>
<accession>A0A4P8Y0N9</accession>
<dbReference type="OrthoDB" id="9802051at2"/>
<comment type="similarity">
    <text evidence="2">Belongs to the ParB family.</text>
</comment>
<dbReference type="KEGG" id="ruj:E5Z56_04810"/>
<dbReference type="RefSeq" id="WP_022505895.1">
    <property type="nucleotide sequence ID" value="NZ_CP039381.1"/>
</dbReference>